<evidence type="ECO:0000313" key="7">
    <source>
        <dbReference type="EMBL" id="KPP62410.1"/>
    </source>
</evidence>
<evidence type="ECO:0000256" key="5">
    <source>
        <dbReference type="SAM" id="MobiDB-lite"/>
    </source>
</evidence>
<dbReference type="PANTHER" id="PTHR10903">
    <property type="entry name" value="GTPASE, IMAP FAMILY MEMBER-RELATED"/>
    <property type="match status" value="1"/>
</dbReference>
<name>A0A0P7U564_SCLFO</name>
<reference evidence="7 8" key="1">
    <citation type="submission" date="2015-08" db="EMBL/GenBank/DDBJ databases">
        <title>The genome of the Asian arowana (Scleropages formosus).</title>
        <authorList>
            <person name="Tan M.H."/>
            <person name="Gan H.M."/>
            <person name="Croft L.J."/>
            <person name="Austin C.M."/>
        </authorList>
    </citation>
    <scope>NUCLEOTIDE SEQUENCE [LARGE SCALE GENOMIC DNA]</scope>
    <source>
        <strain evidence="7">Aro1</strain>
    </source>
</reference>
<dbReference type="EMBL" id="JARO02008718">
    <property type="protein sequence ID" value="KPP62410.1"/>
    <property type="molecule type" value="Genomic_DNA"/>
</dbReference>
<evidence type="ECO:0000256" key="3">
    <source>
        <dbReference type="ARBA" id="ARBA00023134"/>
    </source>
</evidence>
<keyword evidence="3" id="KW-0342">GTP-binding</keyword>
<proteinExistence type="inferred from homology"/>
<comment type="similarity">
    <text evidence="1">Belongs to the TRAFAC class TrmE-Era-EngA-EngB-Septin-like GTPase superfamily. AIG1/Toc34/Toc159-like paraseptin GTPase family. IAN subfamily.</text>
</comment>
<dbReference type="Gene3D" id="3.40.50.300">
    <property type="entry name" value="P-loop containing nucleotide triphosphate hydrolases"/>
    <property type="match status" value="1"/>
</dbReference>
<dbReference type="InterPro" id="IPR045058">
    <property type="entry name" value="GIMA/IAN/Toc"/>
</dbReference>
<dbReference type="AlphaFoldDB" id="A0A0P7U564"/>
<feature type="compositionally biased region" description="Basic and acidic residues" evidence="5">
    <location>
        <begin position="240"/>
        <end position="254"/>
    </location>
</feature>
<feature type="coiled-coil region" evidence="4">
    <location>
        <begin position="346"/>
        <end position="443"/>
    </location>
</feature>
<dbReference type="InterPro" id="IPR027417">
    <property type="entry name" value="P-loop_NTPase"/>
</dbReference>
<dbReference type="PROSITE" id="PS51720">
    <property type="entry name" value="G_AIG1"/>
    <property type="match status" value="1"/>
</dbReference>
<dbReference type="STRING" id="113540.ENSSFOP00015003692"/>
<evidence type="ECO:0000256" key="1">
    <source>
        <dbReference type="ARBA" id="ARBA00008535"/>
    </source>
</evidence>
<accession>A0A0P7U564</accession>
<dbReference type="FunFam" id="3.40.50.300:FF:001809">
    <property type="entry name" value="Si:ch1073-365p7.2"/>
    <property type="match status" value="1"/>
</dbReference>
<sequence length="498" mass="56994">MASLKRIFGRSNTSLSPKSDKNQMSSGLQLVTENETVSGECRELPEIRLVLLGGRNSGKSSAGNIILGRAAFQIDTRSMECVWAQSETGEKRIMVVDTPGWDYFQAEPVQQQVKQQLASSLHLCRPGPHAFLLVIPIDSEVLLKKVEAHMELLGSYGWDYTLVLFTCGDRLQHSTIEEHIESRGRALKSLTEKCGNRIHVLNSYEKQDRSQVNKLLDKIENMAGTRSRSYYHIRLWQHEQEHTGESKRDKEEGAGNRGFPGMLTPDAGRNKKLRGAREMVQSQPKEDESHGQLSSRQGMDRHMTHGDVLLELSEVLAQLMEKLRLTHKEEVRQEAERQSMATAEQHRGALKEIQRLETEVERLRNICQEKEGEMEKLREKNVEKDRKIQTLKESCEEGERQKERLREELTAVRLELSNFMSETEELRRQHEEKIREAERYKTILQQFGALAAQSCVVEFAVTAESSRFACSLTLMVMYVSPVTLSTFPMRVIDRPLAM</sequence>
<comment type="caution">
    <text evidence="7">The sequence shown here is derived from an EMBL/GenBank/DDBJ whole genome shotgun (WGS) entry which is preliminary data.</text>
</comment>
<feature type="region of interest" description="Disordered" evidence="5">
    <location>
        <begin position="240"/>
        <end position="298"/>
    </location>
</feature>
<evidence type="ECO:0000259" key="6">
    <source>
        <dbReference type="PROSITE" id="PS51720"/>
    </source>
</evidence>
<keyword evidence="4" id="KW-0175">Coiled coil</keyword>
<dbReference type="PANTHER" id="PTHR10903:SF107">
    <property type="entry name" value="GTPASE IMAP FAMILY MEMBER 4-LIKE-RELATED"/>
    <property type="match status" value="1"/>
</dbReference>
<protein>
    <recommendedName>
        <fullName evidence="6">AIG1-type G domain-containing protein</fullName>
    </recommendedName>
</protein>
<evidence type="ECO:0000256" key="4">
    <source>
        <dbReference type="SAM" id="Coils"/>
    </source>
</evidence>
<organism evidence="7 8">
    <name type="scientific">Scleropages formosus</name>
    <name type="common">Asian bonytongue</name>
    <name type="synonym">Osteoglossum formosum</name>
    <dbReference type="NCBI Taxonomy" id="113540"/>
    <lineage>
        <taxon>Eukaryota</taxon>
        <taxon>Metazoa</taxon>
        <taxon>Chordata</taxon>
        <taxon>Craniata</taxon>
        <taxon>Vertebrata</taxon>
        <taxon>Euteleostomi</taxon>
        <taxon>Actinopterygii</taxon>
        <taxon>Neopterygii</taxon>
        <taxon>Teleostei</taxon>
        <taxon>Osteoglossocephala</taxon>
        <taxon>Osteoglossomorpha</taxon>
        <taxon>Osteoglossiformes</taxon>
        <taxon>Osteoglossidae</taxon>
        <taxon>Scleropages</taxon>
    </lineage>
</organism>
<feature type="domain" description="AIG1-type G" evidence="6">
    <location>
        <begin position="44"/>
        <end position="240"/>
    </location>
</feature>
<dbReference type="SUPFAM" id="SSF52540">
    <property type="entry name" value="P-loop containing nucleoside triphosphate hydrolases"/>
    <property type="match status" value="1"/>
</dbReference>
<dbReference type="Proteomes" id="UP000034805">
    <property type="component" value="Unassembled WGS sequence"/>
</dbReference>
<dbReference type="InterPro" id="IPR006703">
    <property type="entry name" value="G_AIG1"/>
</dbReference>
<keyword evidence="2" id="KW-0547">Nucleotide-binding</keyword>
<evidence type="ECO:0000256" key="2">
    <source>
        <dbReference type="ARBA" id="ARBA00022741"/>
    </source>
</evidence>
<gene>
    <name evidence="7" type="ORF">Z043_119411</name>
</gene>
<dbReference type="Pfam" id="PF04548">
    <property type="entry name" value="AIG1"/>
    <property type="match status" value="1"/>
</dbReference>
<evidence type="ECO:0000313" key="8">
    <source>
        <dbReference type="Proteomes" id="UP000034805"/>
    </source>
</evidence>
<dbReference type="GO" id="GO:0005525">
    <property type="term" value="F:GTP binding"/>
    <property type="evidence" value="ECO:0007669"/>
    <property type="project" value="UniProtKB-KW"/>
</dbReference>